<dbReference type="Proteomes" id="UP000018159">
    <property type="component" value="Unassembled WGS sequence"/>
</dbReference>
<keyword evidence="2 5" id="KW-0689">Ribosomal protein</keyword>
<comment type="similarity">
    <text evidence="1 5">Belongs to the eukaryotic ribosomal protein eL31 family.</text>
</comment>
<dbReference type="PANTHER" id="PTHR10956:SF0">
    <property type="entry name" value="60S RIBOSOMAL PROTEIN L31"/>
    <property type="match status" value="1"/>
</dbReference>
<dbReference type="PANTHER" id="PTHR10956">
    <property type="entry name" value="60S RIBOSOMAL PROTEIN L31"/>
    <property type="match status" value="1"/>
</dbReference>
<dbReference type="HAMAP" id="MF_00410">
    <property type="entry name" value="Ribosomal_eL31"/>
    <property type="match status" value="1"/>
</dbReference>
<dbReference type="STRING" id="1407055.NITUZ_40161"/>
<sequence length="162" mass="18996">MSQEAERVYTINLGKVWLSPNNQRAKRAINMIKEFSRRHMKTEQIKIDQELSQVVWQRGIRSPPRKIRVKMAKTDDGYVLVSPYEEDVKPKTEEKTKKEKSTDAKEQKEEQVETKEKVDESKPKEEKDAKPKEDKKEKPKKESKSEKPDKQSTAKKPAKKSK</sequence>
<evidence type="ECO:0000256" key="6">
    <source>
        <dbReference type="SAM" id="MobiDB-lite"/>
    </source>
</evidence>
<evidence type="ECO:0000313" key="7">
    <source>
        <dbReference type="EMBL" id="CDI05995.1"/>
    </source>
</evidence>
<reference evidence="7 8" key="1">
    <citation type="journal article" date="2013" name="PLoS ONE">
        <title>Enrichment and Genome Sequence of the Group I.1a Ammonia-Oxidizing Archaeon ?Ca. Nitrosotenuis uzonensis? Representing a Clade Globally.</title>
        <authorList>
            <person name="Lebedeva E.V."/>
            <person name="Hatzenpichler R."/>
            <person name="Pelletier E."/>
            <person name="Schuster N."/>
            <person name="Hauzmayer S."/>
            <person name="Bulaev A."/>
            <person name="Grigor'eva N.V."/>
            <person name="Galushko A."/>
            <person name="Schmid M."/>
            <person name="Palatinszky M."/>
            <person name="Le Paslier D."/>
            <person name="Daims H."/>
            <person name="Wagner M."/>
        </authorList>
    </citation>
    <scope>NUCLEOTIDE SEQUENCE [LARGE SCALE GENOMIC DNA]</scope>
    <source>
        <strain evidence="7 8">N4</strain>
    </source>
</reference>
<keyword evidence="8" id="KW-1185">Reference proteome</keyword>
<evidence type="ECO:0000256" key="1">
    <source>
        <dbReference type="ARBA" id="ARBA00010808"/>
    </source>
</evidence>
<dbReference type="Pfam" id="PF01198">
    <property type="entry name" value="Ribosomal_L31e"/>
    <property type="match status" value="1"/>
</dbReference>
<keyword evidence="3 5" id="KW-0687">Ribonucleoprotein</keyword>
<dbReference type="InterPro" id="IPR000054">
    <property type="entry name" value="Ribosomal_eL31"/>
</dbReference>
<dbReference type="GO" id="GO:0003735">
    <property type="term" value="F:structural constituent of ribosome"/>
    <property type="evidence" value="ECO:0007669"/>
    <property type="project" value="InterPro"/>
</dbReference>
<evidence type="ECO:0000256" key="2">
    <source>
        <dbReference type="ARBA" id="ARBA00022980"/>
    </source>
</evidence>
<dbReference type="OrthoDB" id="10127at2157"/>
<evidence type="ECO:0000256" key="4">
    <source>
        <dbReference type="ARBA" id="ARBA00035230"/>
    </source>
</evidence>
<gene>
    <name evidence="5" type="primary">rpl31e</name>
    <name evidence="7" type="ORF">NITUZ_40161</name>
</gene>
<dbReference type="Gene3D" id="3.10.440.10">
    <property type="match status" value="1"/>
</dbReference>
<dbReference type="AlphaFoldDB" id="V6ATZ5"/>
<dbReference type="GO" id="GO:0002181">
    <property type="term" value="P:cytoplasmic translation"/>
    <property type="evidence" value="ECO:0007669"/>
    <property type="project" value="TreeGrafter"/>
</dbReference>
<comment type="caution">
    <text evidence="7">The sequence shown here is derived from an EMBL/GenBank/DDBJ whole genome shotgun (WGS) entry which is preliminary data.</text>
</comment>
<organism evidence="7 8">
    <name type="scientific">Candidatus Nitrosotenuis uzonensis</name>
    <dbReference type="NCBI Taxonomy" id="1407055"/>
    <lineage>
        <taxon>Archaea</taxon>
        <taxon>Nitrososphaerota</taxon>
        <taxon>Candidatus Nitrosotenuis</taxon>
    </lineage>
</organism>
<dbReference type="RefSeq" id="WP_048196405.1">
    <property type="nucleotide sequence ID" value="NZ_CBTY010000009.1"/>
</dbReference>
<dbReference type="EMBL" id="CBTY010000009">
    <property type="protein sequence ID" value="CDI05995.1"/>
    <property type="molecule type" value="Genomic_DNA"/>
</dbReference>
<evidence type="ECO:0000256" key="5">
    <source>
        <dbReference type="HAMAP-Rule" id="MF_00410"/>
    </source>
</evidence>
<evidence type="ECO:0000256" key="3">
    <source>
        <dbReference type="ARBA" id="ARBA00023274"/>
    </source>
</evidence>
<dbReference type="GO" id="GO:0022625">
    <property type="term" value="C:cytosolic large ribosomal subunit"/>
    <property type="evidence" value="ECO:0007669"/>
    <property type="project" value="TreeGrafter"/>
</dbReference>
<feature type="compositionally biased region" description="Basic and acidic residues" evidence="6">
    <location>
        <begin position="86"/>
        <end position="152"/>
    </location>
</feature>
<dbReference type="CDD" id="cd00463">
    <property type="entry name" value="Ribosomal_L31e"/>
    <property type="match status" value="1"/>
</dbReference>
<dbReference type="SMART" id="SM01380">
    <property type="entry name" value="Ribosomal_L31e"/>
    <property type="match status" value="1"/>
</dbReference>
<proteinExistence type="inferred from homology"/>
<protein>
    <recommendedName>
        <fullName evidence="4 5">Large ribosomal subunit protein eL31</fullName>
    </recommendedName>
</protein>
<name>V6ATZ5_9ARCH</name>
<dbReference type="SUPFAM" id="SSF54575">
    <property type="entry name" value="Ribosomal protein L31e"/>
    <property type="match status" value="1"/>
</dbReference>
<dbReference type="InterPro" id="IPR023621">
    <property type="entry name" value="Ribosomal_eL31_dom_sf"/>
</dbReference>
<dbReference type="NCBIfam" id="NF002258">
    <property type="entry name" value="PRK01192.1-1"/>
    <property type="match status" value="1"/>
</dbReference>
<evidence type="ECO:0000313" key="8">
    <source>
        <dbReference type="Proteomes" id="UP000018159"/>
    </source>
</evidence>
<feature type="region of interest" description="Disordered" evidence="6">
    <location>
        <begin position="73"/>
        <end position="162"/>
    </location>
</feature>
<accession>V6ATZ5</accession>